<keyword evidence="1" id="KW-0812">Transmembrane</keyword>
<feature type="transmembrane region" description="Helical" evidence="1">
    <location>
        <begin position="21"/>
        <end position="44"/>
    </location>
</feature>
<dbReference type="AlphaFoldDB" id="A0A1I1XCA4"/>
<dbReference type="EMBL" id="FOMO01000007">
    <property type="protein sequence ID" value="SFE04278.1"/>
    <property type="molecule type" value="Genomic_DNA"/>
</dbReference>
<sequence length="101" mass="11271">MSDDKALNRSPEQLDSGKRGGCLWLTLLGLGFIVLVFGIIIYAITREQTADVQANEQRAIQACWVKANDPSATPTSRAFATDSCKEMEKQFRIKYGQDSER</sequence>
<keyword evidence="1" id="KW-0472">Membrane</keyword>
<dbReference type="RefSeq" id="WP_093505796.1">
    <property type="nucleotide sequence ID" value="NZ_BSSG01000007.1"/>
</dbReference>
<gene>
    <name evidence="2" type="ORF">SAMN05216372_107136</name>
</gene>
<dbReference type="Proteomes" id="UP000243950">
    <property type="component" value="Unassembled WGS sequence"/>
</dbReference>
<proteinExistence type="predicted"/>
<evidence type="ECO:0000313" key="2">
    <source>
        <dbReference type="EMBL" id="SFE04278.1"/>
    </source>
</evidence>
<keyword evidence="1" id="KW-1133">Transmembrane helix</keyword>
<organism evidence="2 3">
    <name type="scientific">Pseudomonas straminea</name>
    <dbReference type="NCBI Taxonomy" id="47882"/>
    <lineage>
        <taxon>Bacteria</taxon>
        <taxon>Pseudomonadati</taxon>
        <taxon>Pseudomonadota</taxon>
        <taxon>Gammaproteobacteria</taxon>
        <taxon>Pseudomonadales</taxon>
        <taxon>Pseudomonadaceae</taxon>
        <taxon>Phytopseudomonas</taxon>
    </lineage>
</organism>
<evidence type="ECO:0000313" key="3">
    <source>
        <dbReference type="Proteomes" id="UP000243950"/>
    </source>
</evidence>
<name>A0A1I1XCA4_PSEOC</name>
<protein>
    <submittedName>
        <fullName evidence="2">Uncharacterized protein</fullName>
    </submittedName>
</protein>
<reference evidence="3" key="1">
    <citation type="submission" date="2016-10" db="EMBL/GenBank/DDBJ databases">
        <authorList>
            <person name="Varghese N."/>
            <person name="Submissions S."/>
        </authorList>
    </citation>
    <scope>NUCLEOTIDE SEQUENCE [LARGE SCALE GENOMIC DNA]</scope>
    <source>
        <strain evidence="3">JCM 2783</strain>
    </source>
</reference>
<keyword evidence="3" id="KW-1185">Reference proteome</keyword>
<accession>A0A1I1XCA4</accession>
<evidence type="ECO:0000256" key="1">
    <source>
        <dbReference type="SAM" id="Phobius"/>
    </source>
</evidence>